<protein>
    <submittedName>
        <fullName evidence="1">Uncharacterized protein</fullName>
    </submittedName>
</protein>
<organism evidence="1 2">
    <name type="scientific">Zygosaccharomyces rouxii</name>
    <dbReference type="NCBI Taxonomy" id="4956"/>
    <lineage>
        <taxon>Eukaryota</taxon>
        <taxon>Fungi</taxon>
        <taxon>Dikarya</taxon>
        <taxon>Ascomycota</taxon>
        <taxon>Saccharomycotina</taxon>
        <taxon>Saccharomycetes</taxon>
        <taxon>Saccharomycetales</taxon>
        <taxon>Saccharomycetaceae</taxon>
        <taxon>Zygosaccharomyces</taxon>
    </lineage>
</organism>
<comment type="caution">
    <text evidence="1">The sequence shown here is derived from an EMBL/GenBank/DDBJ whole genome shotgun (WGS) entry which is preliminary data.</text>
</comment>
<reference evidence="1 2" key="1">
    <citation type="submission" date="2016-08" db="EMBL/GenBank/DDBJ databases">
        <title>Draft genome sequence of allopolyploid Zygosaccharomyces rouxii.</title>
        <authorList>
            <person name="Watanabe J."/>
            <person name="Uehara K."/>
            <person name="Mogi Y."/>
            <person name="Tsukioka Y."/>
        </authorList>
    </citation>
    <scope>NUCLEOTIDE SEQUENCE [LARGE SCALE GENOMIC DNA]</scope>
    <source>
        <strain evidence="1 2">NBRC 110957</strain>
    </source>
</reference>
<accession>A0A1Q3AFS6</accession>
<dbReference type="EMBL" id="BDGX01000039">
    <property type="protein sequence ID" value="GAV54522.1"/>
    <property type="molecule type" value="Genomic_DNA"/>
</dbReference>
<dbReference type="OrthoDB" id="4033014at2759"/>
<dbReference type="AlphaFoldDB" id="A0A1Q3AFS6"/>
<proteinExistence type="predicted"/>
<dbReference type="Proteomes" id="UP000187013">
    <property type="component" value="Unassembled WGS sequence"/>
</dbReference>
<sequence length="260" mass="30105">MDSVRLHDLVILEVNYHYESQLADDAARPPLCLLLLGLPLGDPEKIEIQRSIAIPLRLQVVNDQDGQFVYDLDQVARRLRLVRETNPHLQICGIMVTNDQIYDYDKPIESLMQHFEGQIRYLFTYKPGLNVEMNRKLNGFTLLPQRQRIGYRLKQGKVNIETHKNDDSTNSLLPQISDRQHMDQEISFVHKLTQEIDKMIRYLDHGQPSDLVLRKISMLVSQLNKGPTTDIEETIMNKEGEIDALRTICEQWEMGIELGG</sequence>
<name>A0A1Q3AFS6_ZYGRO</name>
<gene>
    <name evidence="1" type="ORF">ZYGR_0AM00600</name>
</gene>
<evidence type="ECO:0000313" key="1">
    <source>
        <dbReference type="EMBL" id="GAV54522.1"/>
    </source>
</evidence>
<evidence type="ECO:0000313" key="2">
    <source>
        <dbReference type="Proteomes" id="UP000187013"/>
    </source>
</evidence>
<dbReference type="Gene3D" id="3.40.140.10">
    <property type="entry name" value="Cytidine Deaminase, domain 2"/>
    <property type="match status" value="1"/>
</dbReference>